<keyword evidence="2" id="KW-1185">Reference proteome</keyword>
<proteinExistence type="predicted"/>
<sequence>MAFRPFNSPERTNDMATVPTLGELRMTHDPAGRGYHAVYREHQVNHCPGCGRTHWIIGRVSAECAFCATALPLAEASMRHHNGPVVIQHRNRDTGHAWAA</sequence>
<gene>
    <name evidence="1" type="ORF">D3M59_11740</name>
</gene>
<dbReference type="EMBL" id="QXTF01000005">
    <property type="protein sequence ID" value="RIX26851.1"/>
    <property type="molecule type" value="Genomic_DNA"/>
</dbReference>
<reference evidence="1 2" key="1">
    <citation type="submission" date="2018-09" db="EMBL/GenBank/DDBJ databases">
        <title>Sphingomonas sp. DAC4.</title>
        <authorList>
            <person name="Seo T."/>
        </authorList>
    </citation>
    <scope>NUCLEOTIDE SEQUENCE [LARGE SCALE GENOMIC DNA]</scope>
    <source>
        <strain evidence="1 2">DAC4</strain>
    </source>
</reference>
<dbReference type="Proteomes" id="UP000285023">
    <property type="component" value="Unassembled WGS sequence"/>
</dbReference>
<protein>
    <submittedName>
        <fullName evidence="1">Uncharacterized protein</fullName>
    </submittedName>
</protein>
<evidence type="ECO:0000313" key="1">
    <source>
        <dbReference type="EMBL" id="RIX26851.1"/>
    </source>
</evidence>
<accession>A0A418PY53</accession>
<dbReference type="AlphaFoldDB" id="A0A418PY53"/>
<evidence type="ECO:0000313" key="2">
    <source>
        <dbReference type="Proteomes" id="UP000285023"/>
    </source>
</evidence>
<comment type="caution">
    <text evidence="1">The sequence shown here is derived from an EMBL/GenBank/DDBJ whole genome shotgun (WGS) entry which is preliminary data.</text>
</comment>
<name>A0A418PY53_9SPHN</name>
<organism evidence="1 2">
    <name type="scientific">Sphingomonas edaphi</name>
    <dbReference type="NCBI Taxonomy" id="2315689"/>
    <lineage>
        <taxon>Bacteria</taxon>
        <taxon>Pseudomonadati</taxon>
        <taxon>Pseudomonadota</taxon>
        <taxon>Alphaproteobacteria</taxon>
        <taxon>Sphingomonadales</taxon>
        <taxon>Sphingomonadaceae</taxon>
        <taxon>Sphingomonas</taxon>
    </lineage>
</organism>